<reference evidence="3 4" key="1">
    <citation type="submission" date="2023-03" db="EMBL/GenBank/DDBJ databases">
        <title>Genome insight into feeding habits of ladybird beetles.</title>
        <authorList>
            <person name="Li H.-S."/>
            <person name="Huang Y.-H."/>
            <person name="Pang H."/>
        </authorList>
    </citation>
    <scope>NUCLEOTIDE SEQUENCE [LARGE SCALE GENOMIC DNA]</scope>
    <source>
        <strain evidence="3">SYSU_2023b</strain>
        <tissue evidence="3">Whole body</tissue>
    </source>
</reference>
<comment type="caution">
    <text evidence="3">The sequence shown here is derived from an EMBL/GenBank/DDBJ whole genome shotgun (WGS) entry which is preliminary data.</text>
</comment>
<evidence type="ECO:0000256" key="1">
    <source>
        <dbReference type="PROSITE-ProRule" id="PRU00047"/>
    </source>
</evidence>
<evidence type="ECO:0000259" key="2">
    <source>
        <dbReference type="PROSITE" id="PS50158"/>
    </source>
</evidence>
<protein>
    <recommendedName>
        <fullName evidence="2">CCHC-type domain-containing protein</fullName>
    </recommendedName>
</protein>
<dbReference type="Proteomes" id="UP001431783">
    <property type="component" value="Unassembled WGS sequence"/>
</dbReference>
<proteinExistence type="predicted"/>
<feature type="domain" description="CCHC-type" evidence="2">
    <location>
        <begin position="64"/>
        <end position="78"/>
    </location>
</feature>
<keyword evidence="4" id="KW-1185">Reference proteome</keyword>
<organism evidence="3 4">
    <name type="scientific">Henosepilachna vigintioctopunctata</name>
    <dbReference type="NCBI Taxonomy" id="420089"/>
    <lineage>
        <taxon>Eukaryota</taxon>
        <taxon>Metazoa</taxon>
        <taxon>Ecdysozoa</taxon>
        <taxon>Arthropoda</taxon>
        <taxon>Hexapoda</taxon>
        <taxon>Insecta</taxon>
        <taxon>Pterygota</taxon>
        <taxon>Neoptera</taxon>
        <taxon>Endopterygota</taxon>
        <taxon>Coleoptera</taxon>
        <taxon>Polyphaga</taxon>
        <taxon>Cucujiformia</taxon>
        <taxon>Coccinelloidea</taxon>
        <taxon>Coccinellidae</taxon>
        <taxon>Epilachninae</taxon>
        <taxon>Epilachnini</taxon>
        <taxon>Henosepilachna</taxon>
    </lineage>
</organism>
<dbReference type="EMBL" id="JARQZJ010000033">
    <property type="protein sequence ID" value="KAK9875295.1"/>
    <property type="molecule type" value="Genomic_DNA"/>
</dbReference>
<name>A0AAW1U2Y7_9CUCU</name>
<dbReference type="AlphaFoldDB" id="A0AAW1U2Y7"/>
<dbReference type="GO" id="GO:0008270">
    <property type="term" value="F:zinc ion binding"/>
    <property type="evidence" value="ECO:0007669"/>
    <property type="project" value="UniProtKB-KW"/>
</dbReference>
<accession>A0AAW1U2Y7</accession>
<dbReference type="PROSITE" id="PS50158">
    <property type="entry name" value="ZF_CCHC"/>
    <property type="match status" value="1"/>
</dbReference>
<keyword evidence="1" id="KW-0479">Metal-binding</keyword>
<sequence length="150" mass="17245">MSSPLSSNDDYDNVITAIGTLNTEVTMDFVESRLLDEELKIKSKNTDKITKQNEIVFKSNYYVCYKCGQSGHKLAVCRANRGEFRGRIGNRGIGSNRGHNSRGRTIARNEYAHQTKDKNSLTLIALNSQRIEQSINCFIQDWRYRKIDYK</sequence>
<dbReference type="SMART" id="SM00343">
    <property type="entry name" value="ZnF_C2HC"/>
    <property type="match status" value="1"/>
</dbReference>
<evidence type="ECO:0000313" key="3">
    <source>
        <dbReference type="EMBL" id="KAK9875295.1"/>
    </source>
</evidence>
<dbReference type="InterPro" id="IPR001878">
    <property type="entry name" value="Znf_CCHC"/>
</dbReference>
<keyword evidence="1" id="KW-0863">Zinc-finger</keyword>
<dbReference type="GO" id="GO:0003676">
    <property type="term" value="F:nucleic acid binding"/>
    <property type="evidence" value="ECO:0007669"/>
    <property type="project" value="InterPro"/>
</dbReference>
<evidence type="ECO:0000313" key="4">
    <source>
        <dbReference type="Proteomes" id="UP001431783"/>
    </source>
</evidence>
<keyword evidence="1" id="KW-0862">Zinc</keyword>
<gene>
    <name evidence="3" type="ORF">WA026_007692</name>
</gene>